<dbReference type="GO" id="GO:0015937">
    <property type="term" value="P:coenzyme A biosynthetic process"/>
    <property type="evidence" value="ECO:0007669"/>
    <property type="project" value="UniProtKB-UniRule"/>
</dbReference>
<keyword evidence="6 9" id="KW-0460">Magnesium</keyword>
<evidence type="ECO:0000256" key="8">
    <source>
        <dbReference type="ARBA" id="ARBA00029346"/>
    </source>
</evidence>
<keyword evidence="7 9" id="KW-0173">Coenzyme A biosynthesis</keyword>
<dbReference type="PANTHER" id="PTHR21342:SF1">
    <property type="entry name" value="PHOSPHOPANTETHEINE ADENYLYLTRANSFERASE"/>
    <property type="match status" value="1"/>
</dbReference>
<dbReference type="EC" id="2.7.7.3" evidence="9"/>
<feature type="binding site" evidence="9">
    <location>
        <position position="76"/>
    </location>
    <ligand>
        <name>substrate</name>
    </ligand>
</feature>
<feature type="binding site" evidence="9">
    <location>
        <position position="43"/>
    </location>
    <ligand>
        <name>substrate</name>
    </ligand>
</feature>
<feature type="binding site" evidence="9">
    <location>
        <position position="11"/>
    </location>
    <ligand>
        <name>substrate</name>
    </ligand>
</feature>
<evidence type="ECO:0000256" key="6">
    <source>
        <dbReference type="ARBA" id="ARBA00022842"/>
    </source>
</evidence>
<dbReference type="OrthoDB" id="9806661at2"/>
<dbReference type="GO" id="GO:0005524">
    <property type="term" value="F:ATP binding"/>
    <property type="evidence" value="ECO:0007669"/>
    <property type="project" value="UniProtKB-KW"/>
</dbReference>
<dbReference type="CDD" id="cd02163">
    <property type="entry name" value="PPAT"/>
    <property type="match status" value="1"/>
</dbReference>
<comment type="cofactor">
    <cofactor evidence="9">
        <name>Mg(2+)</name>
        <dbReference type="ChEBI" id="CHEBI:18420"/>
    </cofactor>
</comment>
<dbReference type="InterPro" id="IPR014729">
    <property type="entry name" value="Rossmann-like_a/b/a_fold"/>
</dbReference>
<comment type="catalytic activity">
    <reaction evidence="8 9">
        <text>(R)-4'-phosphopantetheine + ATP + H(+) = 3'-dephospho-CoA + diphosphate</text>
        <dbReference type="Rhea" id="RHEA:19801"/>
        <dbReference type="ChEBI" id="CHEBI:15378"/>
        <dbReference type="ChEBI" id="CHEBI:30616"/>
        <dbReference type="ChEBI" id="CHEBI:33019"/>
        <dbReference type="ChEBI" id="CHEBI:57328"/>
        <dbReference type="ChEBI" id="CHEBI:61723"/>
        <dbReference type="EC" id="2.7.7.3"/>
    </reaction>
</comment>
<dbReference type="Proteomes" id="UP000317430">
    <property type="component" value="Unassembled WGS sequence"/>
</dbReference>
<evidence type="ECO:0000256" key="3">
    <source>
        <dbReference type="ARBA" id="ARBA00022695"/>
    </source>
</evidence>
<dbReference type="EMBL" id="VOHL01000002">
    <property type="protein sequence ID" value="TWS98073.1"/>
    <property type="molecule type" value="Genomic_DNA"/>
</dbReference>
<evidence type="ECO:0000259" key="10">
    <source>
        <dbReference type="Pfam" id="PF01467"/>
    </source>
</evidence>
<keyword evidence="3 9" id="KW-0548">Nucleotidyltransferase</keyword>
<dbReference type="SUPFAM" id="SSF52374">
    <property type="entry name" value="Nucleotidylyl transferase"/>
    <property type="match status" value="1"/>
</dbReference>
<dbReference type="PANTHER" id="PTHR21342">
    <property type="entry name" value="PHOSPHOPANTETHEINE ADENYLYLTRANSFERASE"/>
    <property type="match status" value="1"/>
</dbReference>
<comment type="similarity">
    <text evidence="9">Belongs to the bacterial CoaD family.</text>
</comment>
<gene>
    <name evidence="9 11" type="primary">coaD</name>
    <name evidence="11" type="ORF">FRX57_03860</name>
</gene>
<evidence type="ECO:0000256" key="9">
    <source>
        <dbReference type="HAMAP-Rule" id="MF_00151"/>
    </source>
</evidence>
<keyword evidence="1 9" id="KW-0963">Cytoplasm</keyword>
<dbReference type="RefSeq" id="WP_146566885.1">
    <property type="nucleotide sequence ID" value="NZ_VOHL01000002.1"/>
</dbReference>
<protein>
    <recommendedName>
        <fullName evidence="9">Phosphopantetheine adenylyltransferase</fullName>
        <ecNumber evidence="9">2.7.7.3</ecNumber>
    </recommendedName>
    <alternativeName>
        <fullName evidence="9">Dephospho-CoA pyrophosphorylase</fullName>
    </alternativeName>
    <alternativeName>
        <fullName evidence="9">Pantetheine-phosphate adenylyltransferase</fullName>
        <shortName evidence="9">PPAT</shortName>
    </alternativeName>
</protein>
<name>A0A5C5SDP8_9STRE</name>
<keyword evidence="2 9" id="KW-0808">Transferase</keyword>
<dbReference type="PRINTS" id="PR01020">
    <property type="entry name" value="LPSBIOSNTHSS"/>
</dbReference>
<evidence type="ECO:0000313" key="11">
    <source>
        <dbReference type="EMBL" id="TWS98073.1"/>
    </source>
</evidence>
<sequence>MSGRIGLLAGSFDPVTFGHLDIIRRASQLFDQLYVGIFFNRDKSGYFDVATRQKLLRASLQDLANVKVILAQDSLAVDIAQELGVTHLVRGLRNANDLAYEMELSFFNQQLAEDLETIFLLTAPQWQHVSSSRVRELIAFGADISPFVPQAVVRKVNECHEKKQTI</sequence>
<dbReference type="InterPro" id="IPR004821">
    <property type="entry name" value="Cyt_trans-like"/>
</dbReference>
<organism evidence="11 12">
    <name type="scientific">Streptococcus cuniculipharyngis</name>
    <dbReference type="NCBI Taxonomy" id="1562651"/>
    <lineage>
        <taxon>Bacteria</taxon>
        <taxon>Bacillati</taxon>
        <taxon>Bacillota</taxon>
        <taxon>Bacilli</taxon>
        <taxon>Lactobacillales</taxon>
        <taxon>Streptococcaceae</taxon>
        <taxon>Streptococcus</taxon>
    </lineage>
</organism>
<keyword evidence="5 9" id="KW-0067">ATP-binding</keyword>
<evidence type="ECO:0000256" key="5">
    <source>
        <dbReference type="ARBA" id="ARBA00022840"/>
    </source>
</evidence>
<dbReference type="AlphaFoldDB" id="A0A5C5SDP8"/>
<feature type="site" description="Transition state stabilizer" evidence="9">
    <location>
        <position position="19"/>
    </location>
</feature>
<feature type="binding site" evidence="9">
    <location>
        <begin position="91"/>
        <end position="93"/>
    </location>
    <ligand>
        <name>ATP</name>
        <dbReference type="ChEBI" id="CHEBI:30616"/>
    </ligand>
</feature>
<reference evidence="11 12" key="1">
    <citation type="submission" date="2019-08" db="EMBL/GenBank/DDBJ databases">
        <authorList>
            <person name="Lei W."/>
        </authorList>
    </citation>
    <scope>NUCLEOTIDE SEQUENCE [LARGE SCALE GENOMIC DNA]</scope>
    <source>
        <strain evidence="11 12">CCUG 66496</strain>
    </source>
</reference>
<feature type="binding site" evidence="9">
    <location>
        <begin position="126"/>
        <end position="132"/>
    </location>
    <ligand>
        <name>ATP</name>
        <dbReference type="ChEBI" id="CHEBI:30616"/>
    </ligand>
</feature>
<evidence type="ECO:0000256" key="1">
    <source>
        <dbReference type="ARBA" id="ARBA00022490"/>
    </source>
</evidence>
<dbReference type="NCBIfam" id="TIGR00125">
    <property type="entry name" value="cyt_tran_rel"/>
    <property type="match status" value="1"/>
</dbReference>
<evidence type="ECO:0000256" key="7">
    <source>
        <dbReference type="ARBA" id="ARBA00022993"/>
    </source>
</evidence>
<comment type="function">
    <text evidence="9">Reversibly transfers an adenylyl group from ATP to 4'-phosphopantetheine, yielding dephospho-CoA (dPCoA) and pyrophosphate.</text>
</comment>
<comment type="pathway">
    <text evidence="9">Cofactor biosynthesis; coenzyme A biosynthesis; CoA from (R)-pantothenate: step 4/5.</text>
</comment>
<keyword evidence="4 9" id="KW-0547">Nucleotide-binding</keyword>
<dbReference type="NCBIfam" id="TIGR01510">
    <property type="entry name" value="coaD_prev_kdtB"/>
    <property type="match status" value="1"/>
</dbReference>
<comment type="subcellular location">
    <subcellularLocation>
        <location evidence="9">Cytoplasm</location>
    </subcellularLocation>
</comment>
<dbReference type="Pfam" id="PF01467">
    <property type="entry name" value="CTP_transf_like"/>
    <property type="match status" value="1"/>
</dbReference>
<feature type="binding site" evidence="9">
    <location>
        <position position="90"/>
    </location>
    <ligand>
        <name>substrate</name>
    </ligand>
</feature>
<feature type="binding site" evidence="9">
    <location>
        <position position="101"/>
    </location>
    <ligand>
        <name>ATP</name>
        <dbReference type="ChEBI" id="CHEBI:30616"/>
    </ligand>
</feature>
<dbReference type="GO" id="GO:0005737">
    <property type="term" value="C:cytoplasm"/>
    <property type="evidence" value="ECO:0007669"/>
    <property type="project" value="UniProtKB-SubCell"/>
</dbReference>
<feature type="binding site" evidence="9">
    <location>
        <begin position="11"/>
        <end position="12"/>
    </location>
    <ligand>
        <name>ATP</name>
        <dbReference type="ChEBI" id="CHEBI:30616"/>
    </ligand>
</feature>
<dbReference type="InterPro" id="IPR001980">
    <property type="entry name" value="PPAT"/>
</dbReference>
<dbReference type="HAMAP" id="MF_00151">
    <property type="entry name" value="PPAT_bact"/>
    <property type="match status" value="1"/>
</dbReference>
<comment type="caution">
    <text evidence="11">The sequence shown here is derived from an EMBL/GenBank/DDBJ whole genome shotgun (WGS) entry which is preliminary data.</text>
</comment>
<proteinExistence type="inferred from homology"/>
<evidence type="ECO:0000256" key="2">
    <source>
        <dbReference type="ARBA" id="ARBA00022679"/>
    </source>
</evidence>
<dbReference type="UniPathway" id="UPA00241">
    <property type="reaction ID" value="UER00355"/>
</dbReference>
<accession>A0A5C5SDP8</accession>
<evidence type="ECO:0000313" key="12">
    <source>
        <dbReference type="Proteomes" id="UP000317430"/>
    </source>
</evidence>
<feature type="binding site" evidence="9">
    <location>
        <position position="19"/>
    </location>
    <ligand>
        <name>ATP</name>
        <dbReference type="ChEBI" id="CHEBI:30616"/>
    </ligand>
</feature>
<feature type="domain" description="Cytidyltransferase-like" evidence="10">
    <location>
        <begin position="8"/>
        <end position="136"/>
    </location>
</feature>
<dbReference type="Gene3D" id="3.40.50.620">
    <property type="entry name" value="HUPs"/>
    <property type="match status" value="1"/>
</dbReference>
<keyword evidence="12" id="KW-1185">Reference proteome</keyword>
<dbReference type="GO" id="GO:0004595">
    <property type="term" value="F:pantetheine-phosphate adenylyltransferase activity"/>
    <property type="evidence" value="ECO:0007669"/>
    <property type="project" value="UniProtKB-UniRule"/>
</dbReference>
<comment type="subunit">
    <text evidence="9">Homohexamer.</text>
</comment>
<evidence type="ECO:0000256" key="4">
    <source>
        <dbReference type="ARBA" id="ARBA00022741"/>
    </source>
</evidence>